<feature type="region of interest" description="Disordered" evidence="1">
    <location>
        <begin position="604"/>
        <end position="672"/>
    </location>
</feature>
<organism evidence="2 3">
    <name type="scientific">Lachnellula hyalina</name>
    <dbReference type="NCBI Taxonomy" id="1316788"/>
    <lineage>
        <taxon>Eukaryota</taxon>
        <taxon>Fungi</taxon>
        <taxon>Dikarya</taxon>
        <taxon>Ascomycota</taxon>
        <taxon>Pezizomycotina</taxon>
        <taxon>Leotiomycetes</taxon>
        <taxon>Helotiales</taxon>
        <taxon>Lachnaceae</taxon>
        <taxon>Lachnellula</taxon>
    </lineage>
</organism>
<protein>
    <recommendedName>
        <fullName evidence="4">Transport and Golgi organization protein 2-like</fullName>
    </recommendedName>
</protein>
<feature type="region of interest" description="Disordered" evidence="1">
    <location>
        <begin position="1016"/>
        <end position="1045"/>
    </location>
</feature>
<dbReference type="InterPro" id="IPR008551">
    <property type="entry name" value="TANGO2"/>
</dbReference>
<dbReference type="PANTHER" id="PTHR17985">
    <property type="entry name" value="SER/THR-RICH PROTEIN T10 IN DGCR REGION"/>
    <property type="match status" value="1"/>
</dbReference>
<dbReference type="GeneID" id="41987678"/>
<dbReference type="GO" id="GO:0009306">
    <property type="term" value="P:protein secretion"/>
    <property type="evidence" value="ECO:0007669"/>
    <property type="project" value="TreeGrafter"/>
</dbReference>
<evidence type="ECO:0000313" key="2">
    <source>
        <dbReference type="EMBL" id="TVY22926.1"/>
    </source>
</evidence>
<name>A0A8H8QVM4_9HELO</name>
<feature type="compositionally biased region" description="Basic and acidic residues" evidence="1">
    <location>
        <begin position="1032"/>
        <end position="1045"/>
    </location>
</feature>
<dbReference type="EMBL" id="QGMH01000217">
    <property type="protein sequence ID" value="TVY22926.1"/>
    <property type="molecule type" value="Genomic_DNA"/>
</dbReference>
<evidence type="ECO:0008006" key="4">
    <source>
        <dbReference type="Google" id="ProtNLM"/>
    </source>
</evidence>
<dbReference type="Proteomes" id="UP000431533">
    <property type="component" value="Unassembled WGS sequence"/>
</dbReference>
<evidence type="ECO:0000256" key="1">
    <source>
        <dbReference type="SAM" id="MobiDB-lite"/>
    </source>
</evidence>
<accession>A0A8H8QVM4</accession>
<comment type="caution">
    <text evidence="2">The sequence shown here is derived from an EMBL/GenBank/DDBJ whole genome shotgun (WGS) entry which is preliminary data.</text>
</comment>
<dbReference type="Pfam" id="PF05742">
    <property type="entry name" value="TANGO2"/>
    <property type="match status" value="1"/>
</dbReference>
<feature type="compositionally biased region" description="Polar residues" evidence="1">
    <location>
        <begin position="639"/>
        <end position="656"/>
    </location>
</feature>
<dbReference type="RefSeq" id="XP_031001714.1">
    <property type="nucleotide sequence ID" value="XM_031152409.1"/>
</dbReference>
<reference evidence="2 3" key="1">
    <citation type="submission" date="2018-05" db="EMBL/GenBank/DDBJ databases">
        <title>Genome sequencing and assembly of the regulated plant pathogen Lachnellula willkommii and related sister species for the development of diagnostic species identification markers.</title>
        <authorList>
            <person name="Giroux E."/>
            <person name="Bilodeau G."/>
        </authorList>
    </citation>
    <scope>NUCLEOTIDE SEQUENCE [LARGE SCALE GENOMIC DNA]</scope>
    <source>
        <strain evidence="2 3">CBS 185.66</strain>
    </source>
</reference>
<dbReference type="AlphaFoldDB" id="A0A8H8QVM4"/>
<evidence type="ECO:0000313" key="3">
    <source>
        <dbReference type="Proteomes" id="UP000431533"/>
    </source>
</evidence>
<sequence length="1045" mass="116147">MCIALITTAHPDYALIVLNNRDEFILRPTSRPHWWSSQHQDILSARDLLREEQGTWLGITKTGNFAVLTNYRENNTHDSEHPIEGSRSRGGMVTAWLTSPDDESTEHFIHRLLEGEGVKGVGGFSLMCGKLRKKQQAEKELEPLAIMSNRAGTPEDVPWIAEKKGEVYGLSNTFYDDPITWPKVKEGKEAVLAAVEEAVEVGLGEEELVKKLYALLDKDTLPPQDGQDFQEYTYQLRNSIFIPSIGGSELPKRIPQADRIAAASKEAMVNGTNGDPEAELEEDETHEAAANGVTGAYGTQRQTIILVDWEGNVTYRERSLWNEKGHPIEREKGDVKFDFKIDGWHGEQTKYLNAIRFPIIQHLPPAGLILRLTSFQRLFACGLAKFQVDMHLGGFYLSNNSINGKNSSGSMISQSSLVSIAEDTESDIEEDVELGAAVEVELKVFPTRSAKLIVSRPPHPSIQKQKSQAKHCLVDGCSSCWGYQATRQHATADSGCSFRMSESPNNQFQTFTTSTPRPTPWLSANIMDRTLGYDLGMETQRGPSQTGLQSKLPPPIKRSSGPPNARSHQRAFSISVNKLRQTFQNSELELKTVSPYNATAPIQSMPCGSGDYPQAHRARLPPKRRVATTPKAKAKPIPTTDSSPLSQGRTRTNSDFGSPLGRDRRPLTPSMTVTPVLSLSPIMGARTRRNLITSESLNILDTTNGDMPSKSNETTKDAFHPLRTTSLMAVVPRPDAIRFSSGPVMPCEKKENIPPKRLLGLISPARVQRTPSLPLQKSRTHGVLSTLSSTFSRSNLTLNSRRPSLASSVSSLSLAKGRSSERLPTSSPTTAVSELNAHPVRSSNLIGFSKSRGSFLRSDTLGSDSRTVYVAQSGAYWCGRYAAINDRIRNELVDAAMTDPEKYLRIVGPFIEEGIKDQQLYENKSTYHGLLDDDQDLKNLGISVLTCAEVKEDRVALGVFKEIQSWCVTQEARDSFWWWQLRYARAQKNELYLPKNASMRDSWVCKKTAGMLKNQRDDFGRKSSFGSRFSKTRTDNRSRSDLTNQ</sequence>
<keyword evidence="3" id="KW-1185">Reference proteome</keyword>
<feature type="region of interest" description="Disordered" evidence="1">
    <location>
        <begin position="537"/>
        <end position="570"/>
    </location>
</feature>
<gene>
    <name evidence="2" type="primary">YGR127W</name>
    <name evidence="2" type="ORF">LHYA1_G007480</name>
</gene>
<dbReference type="OrthoDB" id="191601at2759"/>
<dbReference type="GO" id="GO:0007030">
    <property type="term" value="P:Golgi organization"/>
    <property type="evidence" value="ECO:0007669"/>
    <property type="project" value="TreeGrafter"/>
</dbReference>
<feature type="compositionally biased region" description="Basic residues" evidence="1">
    <location>
        <begin position="616"/>
        <end position="626"/>
    </location>
</feature>
<dbReference type="GO" id="GO:0005794">
    <property type="term" value="C:Golgi apparatus"/>
    <property type="evidence" value="ECO:0007669"/>
    <property type="project" value="TreeGrafter"/>
</dbReference>
<dbReference type="PANTHER" id="PTHR17985:SF8">
    <property type="entry name" value="TRANSPORT AND GOLGI ORGANIZATION PROTEIN 2 HOMOLOG"/>
    <property type="match status" value="1"/>
</dbReference>
<proteinExistence type="predicted"/>